<dbReference type="AlphaFoldDB" id="A0A5N5WT80"/>
<dbReference type="Proteomes" id="UP000326565">
    <property type="component" value="Unassembled WGS sequence"/>
</dbReference>
<dbReference type="PANTHER" id="PTHR43415">
    <property type="entry name" value="SPERMIDINE N(1)-ACETYLTRANSFERASE"/>
    <property type="match status" value="1"/>
</dbReference>
<dbReference type="EMBL" id="ML732270">
    <property type="protein sequence ID" value="KAB8071529.1"/>
    <property type="molecule type" value="Genomic_DNA"/>
</dbReference>
<dbReference type="CDD" id="cd04301">
    <property type="entry name" value="NAT_SF"/>
    <property type="match status" value="1"/>
</dbReference>
<dbReference type="OrthoDB" id="64477at2759"/>
<proteinExistence type="predicted"/>
<dbReference type="PROSITE" id="PS51186">
    <property type="entry name" value="GNAT"/>
    <property type="match status" value="1"/>
</dbReference>
<keyword evidence="3" id="KW-1185">Reference proteome</keyword>
<gene>
    <name evidence="2" type="ORF">BDV29DRAFT_193216</name>
</gene>
<dbReference type="Gene3D" id="3.40.630.30">
    <property type="match status" value="1"/>
</dbReference>
<sequence length="192" mass="21730">MSTFNPFRSKQLAYRAIEDTPEDENFIHAIQSDPQSFATSNTTLLRPQAKRDTLNGYKTGLIKHSLLSAIILLPTPNDHDEQQEHNLDTAVTAKETWTPIGIVALRSDGAGHSHHRASSITIDIASQYQNRGYGGEAIEWVLDWGFRKTGLHRIWLESLSYNPGASHLYERLGFQLEGRQREAIWLFPTGQF</sequence>
<evidence type="ECO:0000313" key="3">
    <source>
        <dbReference type="Proteomes" id="UP000326565"/>
    </source>
</evidence>
<keyword evidence="2" id="KW-0012">Acyltransferase</keyword>
<accession>A0A5N5WT80</accession>
<feature type="domain" description="N-acetyltransferase" evidence="1">
    <location>
        <begin position="40"/>
        <end position="191"/>
    </location>
</feature>
<reference evidence="2 3" key="1">
    <citation type="submission" date="2019-04" db="EMBL/GenBank/DDBJ databases">
        <title>Friends and foes A comparative genomics study of 23 Aspergillus species from section Flavi.</title>
        <authorList>
            <consortium name="DOE Joint Genome Institute"/>
            <person name="Kjaerbolling I."/>
            <person name="Vesth T."/>
            <person name="Frisvad J.C."/>
            <person name="Nybo J.L."/>
            <person name="Theobald S."/>
            <person name="Kildgaard S."/>
            <person name="Isbrandt T."/>
            <person name="Kuo A."/>
            <person name="Sato A."/>
            <person name="Lyhne E.K."/>
            <person name="Kogle M.E."/>
            <person name="Wiebenga A."/>
            <person name="Kun R.S."/>
            <person name="Lubbers R.J."/>
            <person name="Makela M.R."/>
            <person name="Barry K."/>
            <person name="Chovatia M."/>
            <person name="Clum A."/>
            <person name="Daum C."/>
            <person name="Haridas S."/>
            <person name="He G."/>
            <person name="LaButti K."/>
            <person name="Lipzen A."/>
            <person name="Mondo S."/>
            <person name="Riley R."/>
            <person name="Salamov A."/>
            <person name="Simmons B.A."/>
            <person name="Magnuson J.K."/>
            <person name="Henrissat B."/>
            <person name="Mortensen U.H."/>
            <person name="Larsen T.O."/>
            <person name="Devries R.P."/>
            <person name="Grigoriev I.V."/>
            <person name="Machida M."/>
            <person name="Baker S.E."/>
            <person name="Andersen M.R."/>
        </authorList>
    </citation>
    <scope>NUCLEOTIDE SEQUENCE [LARGE SCALE GENOMIC DNA]</scope>
    <source>
        <strain evidence="2 3">CBS 151.66</strain>
    </source>
</reference>
<dbReference type="Pfam" id="PF00583">
    <property type="entry name" value="Acetyltransf_1"/>
    <property type="match status" value="1"/>
</dbReference>
<protein>
    <submittedName>
        <fullName evidence="2">Acyl-CoA N-acyltransferase</fullName>
    </submittedName>
</protein>
<keyword evidence="2" id="KW-0808">Transferase</keyword>
<evidence type="ECO:0000313" key="2">
    <source>
        <dbReference type="EMBL" id="KAB8071529.1"/>
    </source>
</evidence>
<organism evidence="2 3">
    <name type="scientific">Aspergillus leporis</name>
    <dbReference type="NCBI Taxonomy" id="41062"/>
    <lineage>
        <taxon>Eukaryota</taxon>
        <taxon>Fungi</taxon>
        <taxon>Dikarya</taxon>
        <taxon>Ascomycota</taxon>
        <taxon>Pezizomycotina</taxon>
        <taxon>Eurotiomycetes</taxon>
        <taxon>Eurotiomycetidae</taxon>
        <taxon>Eurotiales</taxon>
        <taxon>Aspergillaceae</taxon>
        <taxon>Aspergillus</taxon>
        <taxon>Aspergillus subgen. Circumdati</taxon>
    </lineage>
</organism>
<dbReference type="SUPFAM" id="SSF55729">
    <property type="entry name" value="Acyl-CoA N-acyltransferases (Nat)"/>
    <property type="match status" value="1"/>
</dbReference>
<dbReference type="PANTHER" id="PTHR43415:SF3">
    <property type="entry name" value="GNAT-FAMILY ACETYLTRANSFERASE"/>
    <property type="match status" value="1"/>
</dbReference>
<evidence type="ECO:0000259" key="1">
    <source>
        <dbReference type="PROSITE" id="PS51186"/>
    </source>
</evidence>
<name>A0A5N5WT80_9EURO</name>
<dbReference type="GO" id="GO:0016747">
    <property type="term" value="F:acyltransferase activity, transferring groups other than amino-acyl groups"/>
    <property type="evidence" value="ECO:0007669"/>
    <property type="project" value="InterPro"/>
</dbReference>
<dbReference type="InterPro" id="IPR000182">
    <property type="entry name" value="GNAT_dom"/>
</dbReference>
<dbReference type="InterPro" id="IPR016181">
    <property type="entry name" value="Acyl_CoA_acyltransferase"/>
</dbReference>